<sequence length="207" mass="23596">MKLKPIYIYLTIFVVFIISIVLFSNSTKKSNLIDNQQMNGQMPEDDVHKNLKSQGNGDAPSASNVMKEAIERMNKLKEEVNKNPNDTLKLREYADMLTLAHKPDEAIEYYSKILKFDPKRIDVLLQLTYVHFNKGDLDKALEYTNKALQVDKNNLIANYNLGAVLNAKGDKRQAILIWKNLAQKYPNTDVGHIAKESAKQLEGTNQK</sequence>
<dbReference type="EMBL" id="JARGDL010000004">
    <property type="protein sequence ID" value="MDF1611542.1"/>
    <property type="molecule type" value="Genomic_DNA"/>
</dbReference>
<dbReference type="Proteomes" id="UP001221302">
    <property type="component" value="Unassembled WGS sequence"/>
</dbReference>
<evidence type="ECO:0000256" key="2">
    <source>
        <dbReference type="ARBA" id="ARBA00022803"/>
    </source>
</evidence>
<feature type="region of interest" description="Disordered" evidence="4">
    <location>
        <begin position="38"/>
        <end position="62"/>
    </location>
</feature>
<evidence type="ECO:0000256" key="3">
    <source>
        <dbReference type="PROSITE-ProRule" id="PRU00339"/>
    </source>
</evidence>
<keyword evidence="5" id="KW-0812">Transmembrane</keyword>
<dbReference type="PANTHER" id="PTHR44943">
    <property type="entry name" value="CELLULOSE SYNTHASE OPERON PROTEIN C"/>
    <property type="match status" value="1"/>
</dbReference>
<dbReference type="SUPFAM" id="SSF48452">
    <property type="entry name" value="TPR-like"/>
    <property type="match status" value="1"/>
</dbReference>
<dbReference type="RefSeq" id="WP_321535308.1">
    <property type="nucleotide sequence ID" value="NZ_JARGDL010000004.1"/>
</dbReference>
<evidence type="ECO:0000256" key="1">
    <source>
        <dbReference type="ARBA" id="ARBA00022737"/>
    </source>
</evidence>
<name>A0AAE3P0P4_9BACT</name>
<reference evidence="6" key="1">
    <citation type="submission" date="2023-03" db="EMBL/GenBank/DDBJ databases">
        <title>Stygiobacter electus gen. nov., sp. nov., facultatively anaerobic thermotolerant bacterium of the class Ignavibacteria from a well of Yessentuki mineral water deposit.</title>
        <authorList>
            <person name="Podosokorskaya O.A."/>
            <person name="Elcheninov A.G."/>
            <person name="Petrova N.F."/>
            <person name="Zavarzina D.G."/>
            <person name="Kublanov I.V."/>
            <person name="Merkel A.Y."/>
        </authorList>
    </citation>
    <scope>NUCLEOTIDE SEQUENCE</scope>
    <source>
        <strain evidence="6">09-Me</strain>
    </source>
</reference>
<protein>
    <submittedName>
        <fullName evidence="6">Tetratricopeptide repeat protein</fullName>
    </submittedName>
</protein>
<gene>
    <name evidence="6" type="ORF">P0M35_05225</name>
</gene>
<keyword evidence="5" id="KW-0472">Membrane</keyword>
<evidence type="ECO:0000256" key="4">
    <source>
        <dbReference type="SAM" id="MobiDB-lite"/>
    </source>
</evidence>
<dbReference type="Gene3D" id="1.25.40.10">
    <property type="entry name" value="Tetratricopeptide repeat domain"/>
    <property type="match status" value="1"/>
</dbReference>
<feature type="compositionally biased region" description="Polar residues" evidence="4">
    <location>
        <begin position="52"/>
        <end position="62"/>
    </location>
</feature>
<keyword evidence="7" id="KW-1185">Reference proteome</keyword>
<keyword evidence="1" id="KW-0677">Repeat</keyword>
<dbReference type="InterPro" id="IPR019734">
    <property type="entry name" value="TPR_rpt"/>
</dbReference>
<evidence type="ECO:0000313" key="6">
    <source>
        <dbReference type="EMBL" id="MDF1611542.1"/>
    </source>
</evidence>
<evidence type="ECO:0000313" key="7">
    <source>
        <dbReference type="Proteomes" id="UP001221302"/>
    </source>
</evidence>
<evidence type="ECO:0000256" key="5">
    <source>
        <dbReference type="SAM" id="Phobius"/>
    </source>
</evidence>
<organism evidence="6 7">
    <name type="scientific">Stygiobacter electus</name>
    <dbReference type="NCBI Taxonomy" id="3032292"/>
    <lineage>
        <taxon>Bacteria</taxon>
        <taxon>Pseudomonadati</taxon>
        <taxon>Ignavibacteriota</taxon>
        <taxon>Ignavibacteria</taxon>
        <taxon>Ignavibacteriales</taxon>
        <taxon>Melioribacteraceae</taxon>
        <taxon>Stygiobacter</taxon>
    </lineage>
</organism>
<dbReference type="SMART" id="SM00028">
    <property type="entry name" value="TPR"/>
    <property type="match status" value="3"/>
</dbReference>
<dbReference type="PROSITE" id="PS50005">
    <property type="entry name" value="TPR"/>
    <property type="match status" value="1"/>
</dbReference>
<accession>A0AAE3P0P4</accession>
<dbReference type="Pfam" id="PF14559">
    <property type="entry name" value="TPR_19"/>
    <property type="match status" value="1"/>
</dbReference>
<dbReference type="PANTHER" id="PTHR44943:SF8">
    <property type="entry name" value="TPR REPEAT-CONTAINING PROTEIN MJ0263"/>
    <property type="match status" value="1"/>
</dbReference>
<dbReference type="InterPro" id="IPR051685">
    <property type="entry name" value="Ycf3/AcsC/BcsC/TPR_MFPF"/>
</dbReference>
<feature type="repeat" description="TPR" evidence="3">
    <location>
        <begin position="121"/>
        <end position="154"/>
    </location>
</feature>
<dbReference type="AlphaFoldDB" id="A0AAE3P0P4"/>
<comment type="caution">
    <text evidence="6">The sequence shown here is derived from an EMBL/GenBank/DDBJ whole genome shotgun (WGS) entry which is preliminary data.</text>
</comment>
<feature type="transmembrane region" description="Helical" evidence="5">
    <location>
        <begin position="6"/>
        <end position="23"/>
    </location>
</feature>
<proteinExistence type="predicted"/>
<dbReference type="Pfam" id="PF13174">
    <property type="entry name" value="TPR_6"/>
    <property type="match status" value="1"/>
</dbReference>
<dbReference type="InterPro" id="IPR011990">
    <property type="entry name" value="TPR-like_helical_dom_sf"/>
</dbReference>
<keyword evidence="2 3" id="KW-0802">TPR repeat</keyword>
<keyword evidence="5" id="KW-1133">Transmembrane helix</keyword>